<accession>A0A1J1GRF3</accession>
<dbReference type="EMBL" id="CVMV01000019">
    <property type="protein sequence ID" value="CRG93864.1"/>
    <property type="molecule type" value="Genomic_DNA"/>
</dbReference>
<organism evidence="1 2">
    <name type="scientific">Plasmodium gallinaceum</name>
    <dbReference type="NCBI Taxonomy" id="5849"/>
    <lineage>
        <taxon>Eukaryota</taxon>
        <taxon>Sar</taxon>
        <taxon>Alveolata</taxon>
        <taxon>Apicomplexa</taxon>
        <taxon>Aconoidasida</taxon>
        <taxon>Haemosporida</taxon>
        <taxon>Plasmodiidae</taxon>
        <taxon>Plasmodium</taxon>
        <taxon>Plasmodium (Haemamoeba)</taxon>
    </lineage>
</organism>
<evidence type="ECO:0000313" key="1">
    <source>
        <dbReference type="EMBL" id="CRG93864.1"/>
    </source>
</evidence>
<dbReference type="OrthoDB" id="382948at2759"/>
<comment type="caution">
    <text evidence="1">The sequence shown here is derived from an EMBL/GenBank/DDBJ whole genome shotgun (WGS) entry which is preliminary data.</text>
</comment>
<dbReference type="OMA" id="KYYYKYH"/>
<sequence>MIYLQKSFVHCIKKKTFFLKVKKCYNILSIKEQPLKKNRNILLVQRDYKLNKKENVLCEFKIDNVKKIQFYNLFNFNLIDVLIIFKFLMQLKKIILYKYDNSISIKIKRQMIEKNYKYHVDWYNNINLLDDFIDFLNKYLLKKKDYKILFKKYIDDELNRKKKKKNNIIYNTLSRNNNNDNIITKEKRKKKKIYKYLKRCVLKRIIKNISINIRNKNYTNNKNDKSFLINFYINDNHFCISSFYKKIKGIYYTYRSVVYYKENYIKKVVAIINLISYNKSYYEIKKNYIIINSFYIKYYVKNILNKFFSLHEEFLKKKFKGLKKNFIYVSPIRKYVNNYCEKIQMNYLEKNIENNNTINTNIYRSFNNIIKIKTMTIYLNGKYFKSFPIILIYNINNNNFYLNNFFYFNIAKYDINNLCILKEIYLNNLTSFQNNKFYYIDDQNIILNNDNINIDINYIYLFYFLYFNEENLFLPDKINPTFCFYSLTNRKKKNSKIIKKIIYKSDKNFINFVF</sequence>
<name>A0A1J1GRF3_PLAGA</name>
<gene>
    <name evidence="1" type="ORF">PGAL8A_00157200</name>
</gene>
<dbReference type="AlphaFoldDB" id="A0A1J1GRF3"/>
<dbReference type="Proteomes" id="UP000220797">
    <property type="component" value="Unassembled WGS sequence"/>
</dbReference>
<proteinExistence type="predicted"/>
<dbReference type="RefSeq" id="XP_028526685.1">
    <property type="nucleotide sequence ID" value="XM_028675122.1"/>
</dbReference>
<dbReference type="GeneID" id="39730097"/>
<dbReference type="VEuPathDB" id="PlasmoDB:PGAL8A_00157200"/>
<protein>
    <submittedName>
        <fullName evidence="1">Uncharacterized protein</fullName>
    </submittedName>
</protein>
<keyword evidence="2" id="KW-1185">Reference proteome</keyword>
<evidence type="ECO:0000313" key="2">
    <source>
        <dbReference type="Proteomes" id="UP000220797"/>
    </source>
</evidence>
<reference evidence="1" key="1">
    <citation type="submission" date="2015-04" db="EMBL/GenBank/DDBJ databases">
        <authorList>
            <consortium name="Pathogen Informatics"/>
        </authorList>
    </citation>
    <scope>NUCLEOTIDE SEQUENCE [LARGE SCALE GENOMIC DNA]</scope>
    <source>
        <strain evidence="1">8A</strain>
    </source>
</reference>